<keyword evidence="2" id="KW-1133">Transmembrane helix</keyword>
<evidence type="ECO:0000256" key="2">
    <source>
        <dbReference type="SAM" id="Phobius"/>
    </source>
</evidence>
<keyword evidence="2" id="KW-0472">Membrane</keyword>
<feature type="transmembrane region" description="Helical" evidence="2">
    <location>
        <begin position="14"/>
        <end position="34"/>
    </location>
</feature>
<evidence type="ECO:0000256" key="1">
    <source>
        <dbReference type="ARBA" id="ARBA00045876"/>
    </source>
</evidence>
<sequence length="323" mass="35948">MTFSPSPDGMAESAIAISVVGFSIMTILLLLLVLRRYWIEQRQNERRDSLRMITAQLMVWLSGDDVGAKLADAPRQDKLDALVHLYQLVRGSDRQKLGQFAIDNRLLQPIIARARRGSVNSRIDAVRILEWVGQDESIKALKQVLLRDANPRIRLEAAAALAQLDALPYPKILVTALDLETTKPTRLHRALFRAAAPKYGPELVAMLRRKIPDELRAALVDALGWTGDYSSLEHLAAASHHANPLVRRAALRAASQVNHPAAAPWIFALLDDQDETVRELAAQTCAHLGLRKAMPKLREMERDASPWVRLRVEQALGAMAEPA</sequence>
<protein>
    <submittedName>
        <fullName evidence="3">HEAT repeat domain-containing protein</fullName>
    </submittedName>
</protein>
<keyword evidence="4" id="KW-1185">Reference proteome</keyword>
<dbReference type="RefSeq" id="WP_185801413.1">
    <property type="nucleotide sequence ID" value="NZ_JACJVJ010000002.1"/>
</dbReference>
<dbReference type="EMBL" id="JACJVJ010000002">
    <property type="protein sequence ID" value="MBC2778132.1"/>
    <property type="molecule type" value="Genomic_DNA"/>
</dbReference>
<dbReference type="InterPro" id="IPR011989">
    <property type="entry name" value="ARM-like"/>
</dbReference>
<organism evidence="3 4">
    <name type="scientific">Parasphingopyxis marina</name>
    <dbReference type="NCBI Taxonomy" id="2761622"/>
    <lineage>
        <taxon>Bacteria</taxon>
        <taxon>Pseudomonadati</taxon>
        <taxon>Pseudomonadota</taxon>
        <taxon>Alphaproteobacteria</taxon>
        <taxon>Sphingomonadales</taxon>
        <taxon>Sphingomonadaceae</taxon>
        <taxon>Parasphingopyxis</taxon>
    </lineage>
</organism>
<evidence type="ECO:0000313" key="3">
    <source>
        <dbReference type="EMBL" id="MBC2778132.1"/>
    </source>
</evidence>
<dbReference type="SMART" id="SM00567">
    <property type="entry name" value="EZ_HEAT"/>
    <property type="match status" value="5"/>
</dbReference>
<accession>A0A842HYX4</accession>
<reference evidence="3 4" key="1">
    <citation type="submission" date="2020-08" db="EMBL/GenBank/DDBJ databases">
        <title>Draft genome sequence of Parasphingopyxis sp. GrpM-11.</title>
        <authorList>
            <person name="Oh J."/>
            <person name="Roh D.-H."/>
        </authorList>
    </citation>
    <scope>NUCLEOTIDE SEQUENCE [LARGE SCALE GENOMIC DNA]</scope>
    <source>
        <strain evidence="3 4">GrpM-11</strain>
    </source>
</reference>
<proteinExistence type="predicted"/>
<dbReference type="Proteomes" id="UP000564378">
    <property type="component" value="Unassembled WGS sequence"/>
</dbReference>
<dbReference type="InterPro" id="IPR016024">
    <property type="entry name" value="ARM-type_fold"/>
</dbReference>
<dbReference type="AlphaFoldDB" id="A0A842HYX4"/>
<dbReference type="InterPro" id="IPR004155">
    <property type="entry name" value="PBS_lyase_HEAT"/>
</dbReference>
<evidence type="ECO:0000313" key="4">
    <source>
        <dbReference type="Proteomes" id="UP000564378"/>
    </source>
</evidence>
<name>A0A842HYX4_9SPHN</name>
<dbReference type="InterPro" id="IPR021133">
    <property type="entry name" value="HEAT_type_2"/>
</dbReference>
<dbReference type="PANTHER" id="PTHR12697:SF38">
    <property type="entry name" value="PBS LYASE HEAT DOMAIN PROTEIN REPEAT-CONTAINING PROTEIN"/>
    <property type="match status" value="1"/>
</dbReference>
<dbReference type="SUPFAM" id="SSF48371">
    <property type="entry name" value="ARM repeat"/>
    <property type="match status" value="1"/>
</dbReference>
<dbReference type="GO" id="GO:0016491">
    <property type="term" value="F:oxidoreductase activity"/>
    <property type="evidence" value="ECO:0007669"/>
    <property type="project" value="TreeGrafter"/>
</dbReference>
<keyword evidence="2" id="KW-0812">Transmembrane</keyword>
<dbReference type="Gene3D" id="1.25.10.10">
    <property type="entry name" value="Leucine-rich Repeat Variant"/>
    <property type="match status" value="2"/>
</dbReference>
<dbReference type="Pfam" id="PF13646">
    <property type="entry name" value="HEAT_2"/>
    <property type="match status" value="1"/>
</dbReference>
<gene>
    <name evidence="3" type="ORF">H6P80_10945</name>
</gene>
<comment type="caution">
    <text evidence="3">The sequence shown here is derived from an EMBL/GenBank/DDBJ whole genome shotgun (WGS) entry which is preliminary data.</text>
</comment>
<comment type="function">
    <text evidence="1">Catalyzes the hydroxylation of the N(6)-(4-aminobutyl)-L-lysine intermediate produced by deoxyhypusine synthase/DHPS on a critical lysine of the eukaryotic translation initiation factor 5A/eIF-5A. This is the second step of the post-translational modification of that lysine into an unusual amino acid residue named hypusine. Hypusination is unique to mature eIF-5A factor and is essential for its function.</text>
</comment>
<dbReference type="PROSITE" id="PS50077">
    <property type="entry name" value="HEAT_REPEAT"/>
    <property type="match status" value="1"/>
</dbReference>
<dbReference type="PANTHER" id="PTHR12697">
    <property type="entry name" value="PBS LYASE HEAT-LIKE PROTEIN"/>
    <property type="match status" value="1"/>
</dbReference>